<dbReference type="SMART" id="SM00091">
    <property type="entry name" value="PAS"/>
    <property type="match status" value="2"/>
</dbReference>
<dbReference type="Pfam" id="PF02518">
    <property type="entry name" value="HATPase_c"/>
    <property type="match status" value="1"/>
</dbReference>
<accession>A0ABR6YAX3</accession>
<dbReference type="PROSITE" id="PS50113">
    <property type="entry name" value="PAC"/>
    <property type="match status" value="1"/>
</dbReference>
<dbReference type="Gene3D" id="3.30.565.10">
    <property type="entry name" value="Histidine kinase-like ATPase, C-terminal domain"/>
    <property type="match status" value="1"/>
</dbReference>
<evidence type="ECO:0000256" key="7">
    <source>
        <dbReference type="SAM" id="Phobius"/>
    </source>
</evidence>
<dbReference type="InterPro" id="IPR005467">
    <property type="entry name" value="His_kinase_dom"/>
</dbReference>
<dbReference type="SUPFAM" id="SSF55874">
    <property type="entry name" value="ATPase domain of HSP90 chaperone/DNA topoisomerase II/histidine kinase"/>
    <property type="match status" value="1"/>
</dbReference>
<gene>
    <name evidence="12" type="ORF">H8K55_09225</name>
</gene>
<comment type="caution">
    <text evidence="12">The sequence shown here is derived from an EMBL/GenBank/DDBJ whole genome shotgun (WGS) entry which is preliminary data.</text>
</comment>
<dbReference type="InterPro" id="IPR000700">
    <property type="entry name" value="PAS-assoc_C"/>
</dbReference>
<dbReference type="CDD" id="cd00082">
    <property type="entry name" value="HisKA"/>
    <property type="match status" value="1"/>
</dbReference>
<organism evidence="12 13">
    <name type="scientific">Undibacterium flavidum</name>
    <dbReference type="NCBI Taxonomy" id="2762297"/>
    <lineage>
        <taxon>Bacteria</taxon>
        <taxon>Pseudomonadati</taxon>
        <taxon>Pseudomonadota</taxon>
        <taxon>Betaproteobacteria</taxon>
        <taxon>Burkholderiales</taxon>
        <taxon>Oxalobacteraceae</taxon>
        <taxon>Undibacterium</taxon>
    </lineage>
</organism>
<dbReference type="SUPFAM" id="SSF55785">
    <property type="entry name" value="PYP-like sensor domain (PAS domain)"/>
    <property type="match status" value="1"/>
</dbReference>
<dbReference type="RefSeq" id="WP_186941797.1">
    <property type="nucleotide sequence ID" value="NZ_JACOGA010000007.1"/>
</dbReference>
<feature type="transmembrane region" description="Helical" evidence="7">
    <location>
        <begin position="12"/>
        <end position="33"/>
    </location>
</feature>
<dbReference type="InterPro" id="IPR000014">
    <property type="entry name" value="PAS"/>
</dbReference>
<dbReference type="InterPro" id="IPR001610">
    <property type="entry name" value="PAC"/>
</dbReference>
<feature type="domain" description="Response regulatory" evidence="9">
    <location>
        <begin position="1015"/>
        <end position="1131"/>
    </location>
</feature>
<feature type="transmembrane region" description="Helical" evidence="7">
    <location>
        <begin position="291"/>
        <end position="309"/>
    </location>
</feature>
<dbReference type="EC" id="2.7.13.3" evidence="2"/>
<evidence type="ECO:0000259" key="8">
    <source>
        <dbReference type="PROSITE" id="PS50109"/>
    </source>
</evidence>
<keyword evidence="13" id="KW-1185">Reference proteome</keyword>
<evidence type="ECO:0000313" key="12">
    <source>
        <dbReference type="EMBL" id="MBC3873769.1"/>
    </source>
</evidence>
<dbReference type="SMART" id="SM00448">
    <property type="entry name" value="REC"/>
    <property type="match status" value="1"/>
</dbReference>
<dbReference type="Pfam" id="PF00072">
    <property type="entry name" value="Response_reg"/>
    <property type="match status" value="1"/>
</dbReference>
<feature type="domain" description="PAC" evidence="11">
    <location>
        <begin position="681"/>
        <end position="733"/>
    </location>
</feature>
<dbReference type="PROSITE" id="PS50112">
    <property type="entry name" value="PAS"/>
    <property type="match status" value="1"/>
</dbReference>
<dbReference type="SUPFAM" id="SSF47384">
    <property type="entry name" value="Homodimeric domain of signal transducing histidine kinase"/>
    <property type="match status" value="1"/>
</dbReference>
<reference evidence="12 13" key="1">
    <citation type="submission" date="2020-08" db="EMBL/GenBank/DDBJ databases">
        <title>Novel species isolated from subtropical streams in China.</title>
        <authorList>
            <person name="Lu H."/>
        </authorList>
    </citation>
    <scope>NUCLEOTIDE SEQUENCE [LARGE SCALE GENOMIC DNA]</scope>
    <source>
        <strain evidence="12 13">LX15W</strain>
    </source>
</reference>
<evidence type="ECO:0000259" key="10">
    <source>
        <dbReference type="PROSITE" id="PS50112"/>
    </source>
</evidence>
<dbReference type="InterPro" id="IPR036890">
    <property type="entry name" value="HATPase_C_sf"/>
</dbReference>
<dbReference type="CDD" id="cd16922">
    <property type="entry name" value="HATPase_EvgS-ArcB-TorS-like"/>
    <property type="match status" value="1"/>
</dbReference>
<dbReference type="InterPro" id="IPR003594">
    <property type="entry name" value="HATPase_dom"/>
</dbReference>
<dbReference type="CDD" id="cd12914">
    <property type="entry name" value="PDC1_DGC_like"/>
    <property type="match status" value="1"/>
</dbReference>
<dbReference type="CDD" id="cd17546">
    <property type="entry name" value="REC_hyHK_CKI1_RcsC-like"/>
    <property type="match status" value="1"/>
</dbReference>
<evidence type="ECO:0000256" key="5">
    <source>
        <dbReference type="ARBA" id="ARBA00022777"/>
    </source>
</evidence>
<dbReference type="SUPFAM" id="SSF52172">
    <property type="entry name" value="CheY-like"/>
    <property type="match status" value="1"/>
</dbReference>
<dbReference type="InterPro" id="IPR001789">
    <property type="entry name" value="Sig_transdc_resp-reg_receiver"/>
</dbReference>
<evidence type="ECO:0000256" key="1">
    <source>
        <dbReference type="ARBA" id="ARBA00000085"/>
    </source>
</evidence>
<dbReference type="SMART" id="SM00388">
    <property type="entry name" value="HisKA"/>
    <property type="match status" value="1"/>
</dbReference>
<dbReference type="InterPro" id="IPR013656">
    <property type="entry name" value="PAS_4"/>
</dbReference>
<evidence type="ECO:0000256" key="2">
    <source>
        <dbReference type="ARBA" id="ARBA00012438"/>
    </source>
</evidence>
<dbReference type="PROSITE" id="PS50110">
    <property type="entry name" value="RESPONSE_REGULATORY"/>
    <property type="match status" value="1"/>
</dbReference>
<dbReference type="Proteomes" id="UP000624279">
    <property type="component" value="Unassembled WGS sequence"/>
</dbReference>
<proteinExistence type="predicted"/>
<feature type="modified residue" description="4-aspartylphosphate" evidence="6">
    <location>
        <position position="1064"/>
    </location>
</feature>
<evidence type="ECO:0000259" key="11">
    <source>
        <dbReference type="PROSITE" id="PS50113"/>
    </source>
</evidence>
<dbReference type="PANTHER" id="PTHR43047">
    <property type="entry name" value="TWO-COMPONENT HISTIDINE PROTEIN KINASE"/>
    <property type="match status" value="1"/>
</dbReference>
<dbReference type="Pfam" id="PF12860">
    <property type="entry name" value="PAS_7"/>
    <property type="match status" value="1"/>
</dbReference>
<keyword evidence="4" id="KW-0808">Transferase</keyword>
<dbReference type="Gene3D" id="3.30.450.20">
    <property type="entry name" value="PAS domain"/>
    <property type="match status" value="4"/>
</dbReference>
<dbReference type="EMBL" id="JACOGA010000007">
    <property type="protein sequence ID" value="MBC3873769.1"/>
    <property type="molecule type" value="Genomic_DNA"/>
</dbReference>
<dbReference type="Pfam" id="PF08448">
    <property type="entry name" value="PAS_4"/>
    <property type="match status" value="1"/>
</dbReference>
<dbReference type="PRINTS" id="PR00344">
    <property type="entry name" value="BCTRLSENSOR"/>
</dbReference>
<keyword evidence="7" id="KW-0472">Membrane</keyword>
<dbReference type="Pfam" id="PF00512">
    <property type="entry name" value="HisKA"/>
    <property type="match status" value="1"/>
</dbReference>
<dbReference type="CDD" id="cd12915">
    <property type="entry name" value="PDC2_DGC_like"/>
    <property type="match status" value="1"/>
</dbReference>
<keyword evidence="5" id="KW-0418">Kinase</keyword>
<evidence type="ECO:0000256" key="3">
    <source>
        <dbReference type="ARBA" id="ARBA00022553"/>
    </source>
</evidence>
<dbReference type="SUPFAM" id="SSF55781">
    <property type="entry name" value="GAF domain-like"/>
    <property type="match status" value="1"/>
</dbReference>
<keyword evidence="7" id="KW-1133">Transmembrane helix</keyword>
<dbReference type="InterPro" id="IPR011006">
    <property type="entry name" value="CheY-like_superfamily"/>
</dbReference>
<dbReference type="NCBIfam" id="TIGR00229">
    <property type="entry name" value="sensory_box"/>
    <property type="match status" value="1"/>
</dbReference>
<dbReference type="SMART" id="SM00387">
    <property type="entry name" value="HATPase_c"/>
    <property type="match status" value="1"/>
</dbReference>
<feature type="domain" description="PAS" evidence="10">
    <location>
        <begin position="604"/>
        <end position="650"/>
    </location>
</feature>
<evidence type="ECO:0000256" key="4">
    <source>
        <dbReference type="ARBA" id="ARBA00022679"/>
    </source>
</evidence>
<evidence type="ECO:0000256" key="6">
    <source>
        <dbReference type="PROSITE-ProRule" id="PRU00169"/>
    </source>
</evidence>
<protein>
    <recommendedName>
        <fullName evidence="2">histidine kinase</fullName>
        <ecNumber evidence="2">2.7.13.3</ecNumber>
    </recommendedName>
</protein>
<dbReference type="SMART" id="SM00086">
    <property type="entry name" value="PAC"/>
    <property type="match status" value="1"/>
</dbReference>
<evidence type="ECO:0000313" key="13">
    <source>
        <dbReference type="Proteomes" id="UP000624279"/>
    </source>
</evidence>
<feature type="domain" description="Histidine kinase" evidence="8">
    <location>
        <begin position="769"/>
        <end position="985"/>
    </location>
</feature>
<dbReference type="InterPro" id="IPR036097">
    <property type="entry name" value="HisK_dim/P_sf"/>
</dbReference>
<dbReference type="CDD" id="cd00130">
    <property type="entry name" value="PAS"/>
    <property type="match status" value="1"/>
</dbReference>
<dbReference type="InterPro" id="IPR035965">
    <property type="entry name" value="PAS-like_dom_sf"/>
</dbReference>
<sequence>MSKTTLAPKTSLYRFFWLANGLFAVVLAVMLSVSYQQHFDDARAQANNAAATLESSVIGILNQVDLSLVSLAHALESSHDNPRELTESIGILIQEISKKTISFSRLGYSNAQGKSDTLAGYPSGSLNYDISDRDYFKQLKANPGLGLVRTNPVKGRVTNKDVVIFARAYLDKQGKFAGVVFASIQLEHFSKLFGSVNLGKNASIDLITATSYLRLAHFSTVPYSVPIGIKIATPDVIEELNKGGPVRNFVAIAKVDGRKRLWTARLLADWPYWLGVGMNTDEILLVWYRELILGLSIMGVFALLTWIALHQLKLGWDSRERDLSILQNTLEATENGILVTSEFGKAIHSNQRFSQMWQIPAEMVATGDEKRMLAHVVQQLQEPQGFMQGVEDIYKAHENQASHTIYFKDGRVFERSVRSMLINGKASGRVWSFMDVSERKHIENLLNFVAQRAWIAQGREFLPALADYLGRLLKADYVLIDKLGADLHTAETVGLYASGSLQPNFSYDLRGTPCECVVGNDPCIFSSGIQELFPDDQLLVEMEAQSYVGIPFWDSRGDPIGIIAVLNKLPMQNAERIKSLLQLVAAAAGAELERLREEKNLRRERDRAQGYLDTVEAMIVVLDVNARILQVNRKGCQLLGWDESQMLGQNWFALCVPPSIAQALAMANFSQMMAGILDNPGYYESQILTNGGEMRDIAWHASLLRDEQGQIIGSLSAGEDITERKRRDIEIEGYRHRLEELVEVRTNQLGKAKEEAEAANRAKSVFLANMSHELRTPLNAILGFARLLERDPGISSENKRNLLTINTAGQHLLVLINDVLEISRIETGYSDSKLTVFDLREVLREIGDMIRLKSEQKSLIFEESFALYLPRYVKGDEQHLRQILLNLLGNAVKYTDHGRISIRVRVFNEQFSFEVSDTGPGISSEDQARLFQPFYQTEVGVHKGEGTGLGLVISRECARLMNGELSVVSHLGEGSCFTLSIPLLAVSTPVSNANPHRPQVLALAQDAHHSAESLRILVVDDKEDNRELVRQILRLLGIEAHTVENGLLAIDEFVHWQPHLIWMDMRMPVMDGYEATRQIRQLAGGDKVKIVAMTASAFDEDRAAILSAGCDQLLRKPVDQEAMFDIMGDLLGLRYEYADAILPPIPEAVLDLSDLAPELLVQLQLASEQLDLESARHLIGQIRSQHGAHMADSLMMILEEYRFDRLAKLCEQATRSG</sequence>
<dbReference type="PANTHER" id="PTHR43047:SF72">
    <property type="entry name" value="OSMOSENSING HISTIDINE PROTEIN KINASE SLN1"/>
    <property type="match status" value="1"/>
</dbReference>
<comment type="catalytic activity">
    <reaction evidence="1">
        <text>ATP + protein L-histidine = ADP + protein N-phospho-L-histidine.</text>
        <dbReference type="EC" id="2.7.13.3"/>
    </reaction>
</comment>
<dbReference type="Gene3D" id="3.30.450.40">
    <property type="match status" value="1"/>
</dbReference>
<dbReference type="InterPro" id="IPR004358">
    <property type="entry name" value="Sig_transdc_His_kin-like_C"/>
</dbReference>
<keyword evidence="3 6" id="KW-0597">Phosphoprotein</keyword>
<dbReference type="Gene3D" id="3.40.50.2300">
    <property type="match status" value="1"/>
</dbReference>
<evidence type="ECO:0000259" key="9">
    <source>
        <dbReference type="PROSITE" id="PS50110"/>
    </source>
</evidence>
<dbReference type="Gene3D" id="1.10.287.130">
    <property type="match status" value="1"/>
</dbReference>
<name>A0ABR6YAX3_9BURK</name>
<dbReference type="PROSITE" id="PS50109">
    <property type="entry name" value="HIS_KIN"/>
    <property type="match status" value="1"/>
</dbReference>
<dbReference type="InterPro" id="IPR029016">
    <property type="entry name" value="GAF-like_dom_sf"/>
</dbReference>
<keyword evidence="7" id="KW-0812">Transmembrane</keyword>
<dbReference type="InterPro" id="IPR003661">
    <property type="entry name" value="HisK_dim/P_dom"/>
</dbReference>